<dbReference type="AlphaFoldDB" id="A0A9X9XF50"/>
<feature type="domain" description="Beta-lactamase-related" evidence="1">
    <location>
        <begin position="74"/>
        <end position="358"/>
    </location>
</feature>
<evidence type="ECO:0000259" key="1">
    <source>
        <dbReference type="Pfam" id="PF00144"/>
    </source>
</evidence>
<dbReference type="Proteomes" id="UP001138709">
    <property type="component" value="Unassembled WGS sequence"/>
</dbReference>
<proteinExistence type="predicted"/>
<dbReference type="InterPro" id="IPR050789">
    <property type="entry name" value="Diverse_Enzym_Activities"/>
</dbReference>
<gene>
    <name evidence="2" type="ORF">GXW74_17730</name>
</gene>
<reference evidence="2" key="1">
    <citation type="submission" date="2020-01" db="EMBL/GenBank/DDBJ databases">
        <authorList>
            <person name="Rat A."/>
        </authorList>
    </citation>
    <scope>NUCLEOTIDE SEQUENCE</scope>
    <source>
        <strain evidence="2">LMG 31228</strain>
    </source>
</reference>
<dbReference type="SUPFAM" id="SSF56601">
    <property type="entry name" value="beta-lactamase/transpeptidase-like"/>
    <property type="match status" value="1"/>
</dbReference>
<protein>
    <submittedName>
        <fullName evidence="2">Beta-lactamase family protein</fullName>
    </submittedName>
</protein>
<reference evidence="2" key="2">
    <citation type="journal article" date="2021" name="Syst. Appl. Microbiol.">
        <title>Roseomonas hellenica sp. nov., isolated from roots of wild-growing Alkanna tinctoria.</title>
        <authorList>
            <person name="Rat A."/>
            <person name="Naranjo H.D."/>
            <person name="Lebbe L."/>
            <person name="Cnockaert M."/>
            <person name="Krigas N."/>
            <person name="Grigoriadou K."/>
            <person name="Maloupa E."/>
            <person name="Willems A."/>
        </authorList>
    </citation>
    <scope>NUCLEOTIDE SEQUENCE</scope>
    <source>
        <strain evidence="2">LMG 31228</strain>
    </source>
</reference>
<evidence type="ECO:0000313" key="3">
    <source>
        <dbReference type="Proteomes" id="UP001138709"/>
    </source>
</evidence>
<keyword evidence="3" id="KW-1185">Reference proteome</keyword>
<accession>A0A9X9XF50</accession>
<evidence type="ECO:0000313" key="2">
    <source>
        <dbReference type="EMBL" id="MBR0682336.1"/>
    </source>
</evidence>
<dbReference type="InterPro" id="IPR001466">
    <property type="entry name" value="Beta-lactam-related"/>
</dbReference>
<dbReference type="RefSeq" id="WP_211847872.1">
    <property type="nucleotide sequence ID" value="NZ_JAAEDL010000018.1"/>
</dbReference>
<organism evidence="2 3">
    <name type="scientific">Neoroseomonas eburnea</name>
    <dbReference type="NCBI Taxonomy" id="1346889"/>
    <lineage>
        <taxon>Bacteria</taxon>
        <taxon>Pseudomonadati</taxon>
        <taxon>Pseudomonadota</taxon>
        <taxon>Alphaproteobacteria</taxon>
        <taxon>Acetobacterales</taxon>
        <taxon>Acetobacteraceae</taxon>
        <taxon>Neoroseomonas</taxon>
    </lineage>
</organism>
<dbReference type="EMBL" id="JAAEDL010000018">
    <property type="protein sequence ID" value="MBR0682336.1"/>
    <property type="molecule type" value="Genomic_DNA"/>
</dbReference>
<sequence length="391" mass="41834">MSDAIARPVACLPAGEDFLLLPPSQQPHAYANVDRIFATRPILRGPRMRALPRGAEIVARYRVGGRDLGIADYMRRANVAGLIVLSEGQIVLERYGLGLTEATRWSTMSTVKSLTSTLVGVALRQGRIGSLEDSVAGYLPALRGSAYDAVKVRHLLTMSSGVRWSEDYTDRNSDVNRYSKSLGDKVPGGVLALMRSLPPEAPPGTRFSYCTGDTYVLGCLVSAAMGEPLAETMSRSIWAPAGMEFDAYYTLESDGGQEIGGSRAGIALRDFARFGQFILDDGIVDGRRILPQGWVADAGSRHFDLDPATNSYGAVGYGYSWWIDPDGAMVAVGFAGQSIYVNRAAGVVIVTLACWPQPPYAAAYGIDFGAERRAFHRAVLAALGQGGAAAP</sequence>
<dbReference type="InterPro" id="IPR012338">
    <property type="entry name" value="Beta-lactam/transpept-like"/>
</dbReference>
<dbReference type="PANTHER" id="PTHR43283:SF14">
    <property type="entry name" value="BLL8153 PROTEIN"/>
    <property type="match status" value="1"/>
</dbReference>
<comment type="caution">
    <text evidence="2">The sequence shown here is derived from an EMBL/GenBank/DDBJ whole genome shotgun (WGS) entry which is preliminary data.</text>
</comment>
<name>A0A9X9XF50_9PROT</name>
<dbReference type="Pfam" id="PF00144">
    <property type="entry name" value="Beta-lactamase"/>
    <property type="match status" value="1"/>
</dbReference>
<dbReference type="Gene3D" id="3.40.710.10">
    <property type="entry name" value="DD-peptidase/beta-lactamase superfamily"/>
    <property type="match status" value="1"/>
</dbReference>
<dbReference type="PANTHER" id="PTHR43283">
    <property type="entry name" value="BETA-LACTAMASE-RELATED"/>
    <property type="match status" value="1"/>
</dbReference>